<dbReference type="RefSeq" id="WP_088706177.1">
    <property type="nucleotide sequence ID" value="NZ_LSTO01000001.1"/>
</dbReference>
<proteinExistence type="predicted"/>
<evidence type="ECO:0000313" key="4">
    <source>
        <dbReference type="Proteomes" id="UP000197535"/>
    </source>
</evidence>
<dbReference type="InterPro" id="IPR036397">
    <property type="entry name" value="RNaseH_sf"/>
</dbReference>
<dbReference type="InterPro" id="IPR012337">
    <property type="entry name" value="RNaseH-like_sf"/>
</dbReference>
<dbReference type="GO" id="GO:0003676">
    <property type="term" value="F:nucleic acid binding"/>
    <property type="evidence" value="ECO:0007669"/>
    <property type="project" value="InterPro"/>
</dbReference>
<dbReference type="PROSITE" id="PS50994">
    <property type="entry name" value="INTEGRASE"/>
    <property type="match status" value="1"/>
</dbReference>
<gene>
    <name evidence="3" type="ORF">AYR66_06850</name>
</gene>
<keyword evidence="4" id="KW-1185">Reference proteome</keyword>
<dbReference type="Pfam" id="PF13551">
    <property type="entry name" value="HTH_29"/>
    <property type="match status" value="1"/>
</dbReference>
<dbReference type="InterPro" id="IPR047797">
    <property type="entry name" value="ISNCY_transpos"/>
</dbReference>
<dbReference type="PANTHER" id="PTHR35004">
    <property type="entry name" value="TRANSPOSASE RV3428C-RELATED"/>
    <property type="match status" value="1"/>
</dbReference>
<name>A0A254T9D3_9BURK</name>
<dbReference type="SUPFAM" id="SSF46689">
    <property type="entry name" value="Homeodomain-like"/>
    <property type="match status" value="1"/>
</dbReference>
<dbReference type="InterPro" id="IPR001584">
    <property type="entry name" value="Integrase_cat-core"/>
</dbReference>
<sequence length="458" mass="52286">MAGTGMITMSMREVDRLKTIEAVVTGNLRAVTAARQLGLSRRQVDRLADRYRKDGASGLVSRKRGQVHHRLSADLTGMALSIIRDRYADFGPTLACEKLREVHGLFLGRETVRKLMTEAGLWIPRRLRSPTIYQPRNRRHCVGELVQIDGSDHRWFEERGPACTLLVYIDDATSRLMHLHFTPAESTFSYFEATRRYIELHGKPQAFYSDQYSVFRCNNKHATSGDGYTQFGRALYELNIESICANSSQAKGRVERANLTLQDRLVKELRLQGISTMEAANAWAPSFIADYNRRFAKPPRNDWDAHRPLRDGEDLERIFTWRELRKVSHVLTLQYDKVIYLLQDSKATRKLIGKYIEVYEYPDGRIELRADDTALPYVAYDRLPEVDQGAVVENKRLGHVLEVAQVMQAQRDSRRSGSRPSRANSGQGPIRLTAVEGKKAQRRIDEADLAQAIGKTIH</sequence>
<dbReference type="PANTHER" id="PTHR35004:SF7">
    <property type="entry name" value="INTEGRASE PROTEIN"/>
    <property type="match status" value="1"/>
</dbReference>
<organism evidence="3 4">
    <name type="scientific">Noviherbaspirillum denitrificans</name>
    <dbReference type="NCBI Taxonomy" id="1968433"/>
    <lineage>
        <taxon>Bacteria</taxon>
        <taxon>Pseudomonadati</taxon>
        <taxon>Pseudomonadota</taxon>
        <taxon>Betaproteobacteria</taxon>
        <taxon>Burkholderiales</taxon>
        <taxon>Oxalobacteraceae</taxon>
        <taxon>Noviherbaspirillum</taxon>
    </lineage>
</organism>
<dbReference type="OrthoDB" id="5655881at2"/>
<dbReference type="AlphaFoldDB" id="A0A254T9D3"/>
<dbReference type="NCBIfam" id="NF033594">
    <property type="entry name" value="transpos_ISNCY_2"/>
    <property type="match status" value="1"/>
</dbReference>
<dbReference type="SUPFAM" id="SSF53098">
    <property type="entry name" value="Ribonuclease H-like"/>
    <property type="match status" value="1"/>
</dbReference>
<accession>A0A254T9D3</accession>
<reference evidence="3 4" key="1">
    <citation type="submission" date="2016-02" db="EMBL/GenBank/DDBJ databases">
        <authorList>
            <person name="Wen L."/>
            <person name="He K."/>
            <person name="Yang H."/>
        </authorList>
    </citation>
    <scope>NUCLEOTIDE SEQUENCE [LARGE SCALE GENOMIC DNA]</scope>
    <source>
        <strain evidence="3 4">TSA40</strain>
    </source>
</reference>
<dbReference type="Gene3D" id="3.30.420.10">
    <property type="entry name" value="Ribonuclease H-like superfamily/Ribonuclease H"/>
    <property type="match status" value="1"/>
</dbReference>
<dbReference type="Proteomes" id="UP000197535">
    <property type="component" value="Unassembled WGS sequence"/>
</dbReference>
<protein>
    <submittedName>
        <fullName evidence="3">Integrase</fullName>
    </submittedName>
</protein>
<dbReference type="EMBL" id="LSTO01000001">
    <property type="protein sequence ID" value="OWW19261.1"/>
    <property type="molecule type" value="Genomic_DNA"/>
</dbReference>
<dbReference type="InterPro" id="IPR009057">
    <property type="entry name" value="Homeodomain-like_sf"/>
</dbReference>
<dbReference type="GO" id="GO:0015074">
    <property type="term" value="P:DNA integration"/>
    <property type="evidence" value="ECO:0007669"/>
    <property type="project" value="InterPro"/>
</dbReference>
<feature type="domain" description="Integrase catalytic" evidence="2">
    <location>
        <begin position="131"/>
        <end position="316"/>
    </location>
</feature>
<evidence type="ECO:0000313" key="3">
    <source>
        <dbReference type="EMBL" id="OWW19261.1"/>
    </source>
</evidence>
<feature type="region of interest" description="Disordered" evidence="1">
    <location>
        <begin position="408"/>
        <end position="431"/>
    </location>
</feature>
<comment type="caution">
    <text evidence="3">The sequence shown here is derived from an EMBL/GenBank/DDBJ whole genome shotgun (WGS) entry which is preliminary data.</text>
</comment>
<evidence type="ECO:0000256" key="1">
    <source>
        <dbReference type="SAM" id="MobiDB-lite"/>
    </source>
</evidence>
<evidence type="ECO:0000259" key="2">
    <source>
        <dbReference type="PROSITE" id="PS50994"/>
    </source>
</evidence>